<dbReference type="InterPro" id="IPR029063">
    <property type="entry name" value="SAM-dependent_MTases_sf"/>
</dbReference>
<evidence type="ECO:0000256" key="5">
    <source>
        <dbReference type="ARBA" id="ARBA00022747"/>
    </source>
</evidence>
<evidence type="ECO:0000256" key="4">
    <source>
        <dbReference type="ARBA" id="ARBA00022691"/>
    </source>
</evidence>
<keyword evidence="6" id="KW-0238">DNA-binding</keyword>
<gene>
    <name evidence="9" type="ORF">P5G61_09700</name>
</gene>
<evidence type="ECO:0000256" key="1">
    <source>
        <dbReference type="ARBA" id="ARBA00011900"/>
    </source>
</evidence>
<keyword evidence="3" id="KW-0808">Transferase</keyword>
<evidence type="ECO:0000256" key="7">
    <source>
        <dbReference type="ARBA" id="ARBA00047942"/>
    </source>
</evidence>
<keyword evidence="2 9" id="KW-0489">Methyltransferase</keyword>
<feature type="domain" description="Type II methyltransferase M.TaqI-like" evidence="8">
    <location>
        <begin position="83"/>
        <end position="215"/>
    </location>
</feature>
<dbReference type="Gene3D" id="3.40.50.150">
    <property type="entry name" value="Vaccinia Virus protein VP39"/>
    <property type="match status" value="1"/>
</dbReference>
<evidence type="ECO:0000313" key="9">
    <source>
        <dbReference type="EMBL" id="MDN4601497.1"/>
    </source>
</evidence>
<dbReference type="InterPro" id="IPR002052">
    <property type="entry name" value="DNA_methylase_N6_adenine_CS"/>
</dbReference>
<dbReference type="GO" id="GO:0008168">
    <property type="term" value="F:methyltransferase activity"/>
    <property type="evidence" value="ECO:0007669"/>
    <property type="project" value="UniProtKB-KW"/>
</dbReference>
<evidence type="ECO:0000256" key="6">
    <source>
        <dbReference type="ARBA" id="ARBA00023125"/>
    </source>
</evidence>
<protein>
    <recommendedName>
        <fullName evidence="1">site-specific DNA-methyltransferase (adenine-specific)</fullName>
        <ecNumber evidence="1">2.1.1.72</ecNumber>
    </recommendedName>
</protein>
<dbReference type="CDD" id="cd02440">
    <property type="entry name" value="AdoMet_MTases"/>
    <property type="match status" value="1"/>
</dbReference>
<dbReference type="Pfam" id="PF07669">
    <property type="entry name" value="Eco57I"/>
    <property type="match status" value="1"/>
</dbReference>
<evidence type="ECO:0000256" key="3">
    <source>
        <dbReference type="ARBA" id="ARBA00022679"/>
    </source>
</evidence>
<dbReference type="EC" id="2.1.1.72" evidence="1"/>
<evidence type="ECO:0000259" key="8">
    <source>
        <dbReference type="Pfam" id="PF07669"/>
    </source>
</evidence>
<accession>A0ABT8J8T6</accession>
<dbReference type="SUPFAM" id="SSF53335">
    <property type="entry name" value="S-adenosyl-L-methionine-dependent methyltransferases"/>
    <property type="match status" value="1"/>
</dbReference>
<dbReference type="PRINTS" id="PR00507">
    <property type="entry name" value="N12N6MTFRASE"/>
</dbReference>
<keyword evidence="4" id="KW-0949">S-adenosyl-L-methionine</keyword>
<dbReference type="PROSITE" id="PS00092">
    <property type="entry name" value="N6_MTASE"/>
    <property type="match status" value="1"/>
</dbReference>
<dbReference type="PANTHER" id="PTHR33841">
    <property type="entry name" value="DNA METHYLTRANSFERASE YEEA-RELATED"/>
    <property type="match status" value="1"/>
</dbReference>
<dbReference type="EMBL" id="JAROCD010000004">
    <property type="protein sequence ID" value="MDN4601497.1"/>
    <property type="molecule type" value="Genomic_DNA"/>
</dbReference>
<proteinExistence type="predicted"/>
<evidence type="ECO:0000256" key="2">
    <source>
        <dbReference type="ARBA" id="ARBA00022603"/>
    </source>
</evidence>
<dbReference type="RefSeq" id="WP_301246261.1">
    <property type="nucleotide sequence ID" value="NZ_JAROCD010000004.1"/>
</dbReference>
<comment type="caution">
    <text evidence="9">The sequence shown here is derived from an EMBL/GenBank/DDBJ whole genome shotgun (WGS) entry which is preliminary data.</text>
</comment>
<dbReference type="InterPro" id="IPR050953">
    <property type="entry name" value="N4_N6_ade-DNA_methylase"/>
</dbReference>
<dbReference type="Proteomes" id="UP001174205">
    <property type="component" value="Unassembled WGS sequence"/>
</dbReference>
<keyword evidence="10" id="KW-1185">Reference proteome</keyword>
<evidence type="ECO:0000313" key="10">
    <source>
        <dbReference type="Proteomes" id="UP001174205"/>
    </source>
</evidence>
<reference evidence="9" key="1">
    <citation type="submission" date="2023-03" db="EMBL/GenBank/DDBJ databases">
        <title>MT1 and MT2 Draft Genomes of Novel Species.</title>
        <authorList>
            <person name="Venkateswaran K."/>
        </authorList>
    </citation>
    <scope>NUCLEOTIDE SEQUENCE</scope>
    <source>
        <strain evidence="9">F6_3S_P_1C</strain>
    </source>
</reference>
<sequence length="484" mass="56014">MVGTMNKRCQVFTPSEYVEKLLDTIDYLGVNILKKTILENSCGDGNILVGVVKRYIEAALNEQYPLKDIASDLEKYITGFEIDPQVLEVCLQNLNNVALEYGVENVNWNIHDTDYLKAPMKKFDYIVGNPPYIMYQRLEEDERAYLKQNYTSCSKGKFDYCYAFIEKSIHSLGIKGKMTYIIPNSIFKNVYAKELRNIMLSSLEVIYDYKESIVFDNVLTSPAIICINKNQKFPTLNYFDVDNKISKVIDKSSLGDKWLFNSNEFSEEKNRQHKFSDFYKVSNSVATLLNSAFVINQDEILIQDKNYIELNGYKIEKGALRSAASSRSYSLKREEYIIFPYSYSKEGKLVRYEEEEFSTKFPGAYAYLLNNEKKLKERKIDKSAKWYEYGRSQALAYLNQDKLIMSSVITNEIKVYSANKDTIPYSGFYITPISNKSLLEAEEILKSEDFYSYIFLRGINANGKSFRISVHDILNYSIDNPSNT</sequence>
<dbReference type="InterPro" id="IPR011639">
    <property type="entry name" value="MethylTrfase_TaqI-like_dom"/>
</dbReference>
<name>A0ABT8J8T6_9BACL</name>
<dbReference type="GO" id="GO:0032259">
    <property type="term" value="P:methylation"/>
    <property type="evidence" value="ECO:0007669"/>
    <property type="project" value="UniProtKB-KW"/>
</dbReference>
<keyword evidence="5" id="KW-0680">Restriction system</keyword>
<dbReference type="PANTHER" id="PTHR33841:SF6">
    <property type="entry name" value="TYPE II METHYLTRANSFERASE M.HINDII"/>
    <property type="match status" value="1"/>
</dbReference>
<organism evidence="9 10">
    <name type="scientific">Paenibacillus vandeheii</name>
    <dbReference type="NCBI Taxonomy" id="3035917"/>
    <lineage>
        <taxon>Bacteria</taxon>
        <taxon>Bacillati</taxon>
        <taxon>Bacillota</taxon>
        <taxon>Bacilli</taxon>
        <taxon>Bacillales</taxon>
        <taxon>Paenibacillaceae</taxon>
        <taxon>Paenibacillus</taxon>
    </lineage>
</organism>
<comment type="catalytic activity">
    <reaction evidence="7">
        <text>a 2'-deoxyadenosine in DNA + S-adenosyl-L-methionine = an N(6)-methyl-2'-deoxyadenosine in DNA + S-adenosyl-L-homocysteine + H(+)</text>
        <dbReference type="Rhea" id="RHEA:15197"/>
        <dbReference type="Rhea" id="RHEA-COMP:12418"/>
        <dbReference type="Rhea" id="RHEA-COMP:12419"/>
        <dbReference type="ChEBI" id="CHEBI:15378"/>
        <dbReference type="ChEBI" id="CHEBI:57856"/>
        <dbReference type="ChEBI" id="CHEBI:59789"/>
        <dbReference type="ChEBI" id="CHEBI:90615"/>
        <dbReference type="ChEBI" id="CHEBI:90616"/>
        <dbReference type="EC" id="2.1.1.72"/>
    </reaction>
</comment>